<proteinExistence type="predicted"/>
<evidence type="ECO:0000256" key="2">
    <source>
        <dbReference type="ARBA" id="ARBA00023315"/>
    </source>
</evidence>
<dbReference type="SUPFAM" id="SSF55729">
    <property type="entry name" value="Acyl-CoA N-acyltransferases (Nat)"/>
    <property type="match status" value="1"/>
</dbReference>
<reference evidence="4 5" key="1">
    <citation type="submission" date="2018-06" db="EMBL/GenBank/DDBJ databases">
        <authorList>
            <consortium name="Pathogen Informatics"/>
            <person name="Doyle S."/>
        </authorList>
    </citation>
    <scope>NUCLEOTIDE SEQUENCE [LARGE SCALE GENOMIC DNA]</scope>
    <source>
        <strain evidence="4 5">NCTC10723</strain>
    </source>
</reference>
<keyword evidence="5" id="KW-1185">Reference proteome</keyword>
<organism evidence="4 5">
    <name type="scientific">Fusobacterium necrogenes</name>
    <dbReference type="NCBI Taxonomy" id="858"/>
    <lineage>
        <taxon>Bacteria</taxon>
        <taxon>Fusobacteriati</taxon>
        <taxon>Fusobacteriota</taxon>
        <taxon>Fusobacteriia</taxon>
        <taxon>Fusobacteriales</taxon>
        <taxon>Fusobacteriaceae</taxon>
        <taxon>Fusobacterium</taxon>
    </lineage>
</organism>
<dbReference type="RefSeq" id="WP_115268512.1">
    <property type="nucleotide sequence ID" value="NZ_UGGU01000003.1"/>
</dbReference>
<dbReference type="EMBL" id="UGGU01000003">
    <property type="protein sequence ID" value="STO30786.1"/>
    <property type="molecule type" value="Genomic_DNA"/>
</dbReference>
<evidence type="ECO:0000313" key="5">
    <source>
        <dbReference type="Proteomes" id="UP000255328"/>
    </source>
</evidence>
<accession>A0A377GV16</accession>
<dbReference type="PANTHER" id="PTHR10908">
    <property type="entry name" value="SEROTONIN N-ACETYLTRANSFERASE"/>
    <property type="match status" value="1"/>
</dbReference>
<dbReference type="CDD" id="cd04301">
    <property type="entry name" value="NAT_SF"/>
    <property type="match status" value="1"/>
</dbReference>
<dbReference type="Proteomes" id="UP000255328">
    <property type="component" value="Unassembled WGS sequence"/>
</dbReference>
<evidence type="ECO:0000313" key="4">
    <source>
        <dbReference type="EMBL" id="STO30786.1"/>
    </source>
</evidence>
<dbReference type="InterPro" id="IPR051635">
    <property type="entry name" value="SNAT-like"/>
</dbReference>
<dbReference type="GO" id="GO:0008080">
    <property type="term" value="F:N-acetyltransferase activity"/>
    <property type="evidence" value="ECO:0007669"/>
    <property type="project" value="UniProtKB-ARBA"/>
</dbReference>
<name>A0A377GV16_9FUSO</name>
<protein>
    <submittedName>
        <fullName evidence="4">Predicted acetyltransferase</fullName>
    </submittedName>
</protein>
<keyword evidence="2" id="KW-0012">Acyltransferase</keyword>
<dbReference type="PROSITE" id="PS51186">
    <property type="entry name" value="GNAT"/>
    <property type="match status" value="1"/>
</dbReference>
<sequence length="164" mass="18736">MLKIRFAKKEDLDRIADIELECFPVAEAADRETLRTRFEAFSENFLVAEKDGRVIGFINGCTIHVPELSDELYHNTKLHKPTGNYQTVFGLDVIPEYRKQGIAGKLLDELINLSKKRSKKAVILTCKDQLVHYYSKFGFKHLGVSVSSHGGAKWNDMYLELKSK</sequence>
<dbReference type="PANTHER" id="PTHR10908:SF0">
    <property type="entry name" value="SEROTONIN N-ACETYLTRANSFERASE"/>
    <property type="match status" value="1"/>
</dbReference>
<evidence type="ECO:0000256" key="1">
    <source>
        <dbReference type="ARBA" id="ARBA00022679"/>
    </source>
</evidence>
<dbReference type="InterPro" id="IPR016181">
    <property type="entry name" value="Acyl_CoA_acyltransferase"/>
</dbReference>
<feature type="domain" description="N-acetyltransferase" evidence="3">
    <location>
        <begin position="2"/>
        <end position="160"/>
    </location>
</feature>
<dbReference type="InterPro" id="IPR000182">
    <property type="entry name" value="GNAT_dom"/>
</dbReference>
<dbReference type="AlphaFoldDB" id="A0A377GV16"/>
<gene>
    <name evidence="4" type="ORF">NCTC10723_00216</name>
</gene>
<dbReference type="OrthoDB" id="9800962at2"/>
<dbReference type="Gene3D" id="3.40.630.30">
    <property type="match status" value="1"/>
</dbReference>
<dbReference type="Pfam" id="PF00583">
    <property type="entry name" value="Acetyltransf_1"/>
    <property type="match status" value="1"/>
</dbReference>
<evidence type="ECO:0000259" key="3">
    <source>
        <dbReference type="PROSITE" id="PS51186"/>
    </source>
</evidence>
<keyword evidence="1 4" id="KW-0808">Transferase</keyword>